<dbReference type="EMBL" id="JAABOA010001521">
    <property type="protein sequence ID" value="KAF9581380.1"/>
    <property type="molecule type" value="Genomic_DNA"/>
</dbReference>
<accession>A0A9P6KE45</accession>
<evidence type="ECO:0000256" key="5">
    <source>
        <dbReference type="SAM" id="MobiDB-lite"/>
    </source>
</evidence>
<evidence type="ECO:0000256" key="1">
    <source>
        <dbReference type="ARBA" id="ARBA00004123"/>
    </source>
</evidence>
<keyword evidence="8" id="KW-1185">Reference proteome</keyword>
<evidence type="ECO:0000313" key="8">
    <source>
        <dbReference type="Proteomes" id="UP000780801"/>
    </source>
</evidence>
<dbReference type="InterPro" id="IPR037525">
    <property type="entry name" value="Velvet_dom"/>
</dbReference>
<dbReference type="Pfam" id="PF11754">
    <property type="entry name" value="Velvet"/>
    <property type="match status" value="1"/>
</dbReference>
<dbReference type="PANTHER" id="PTHR33572:SF3">
    <property type="entry name" value="VELVET COMPLEX SUBUNIT B"/>
    <property type="match status" value="1"/>
</dbReference>
<evidence type="ECO:0000256" key="4">
    <source>
        <dbReference type="ARBA" id="ARBA00023242"/>
    </source>
</evidence>
<proteinExistence type="predicted"/>
<dbReference type="InterPro" id="IPR021740">
    <property type="entry name" value="Velvet"/>
</dbReference>
<evidence type="ECO:0000259" key="6">
    <source>
        <dbReference type="PROSITE" id="PS51821"/>
    </source>
</evidence>
<feature type="compositionally biased region" description="Basic and acidic residues" evidence="5">
    <location>
        <begin position="171"/>
        <end position="181"/>
    </location>
</feature>
<name>A0A9P6KE45_9FUNG</name>
<feature type="non-terminal residue" evidence="7">
    <location>
        <position position="1"/>
    </location>
</feature>
<sequence length="241" mass="26332">LLSKQAFVVNADLWLDDEITERNLVLISSISSTKPLMRPLTSSSADPTIPEPPQHQESPSLAPADPRLRYPDNYRSLRHFAPHTPMGDRAPASPQGYRHDPHHSRSSSPGTATTADDSSGHTPRTTSTETDSHAQFESTALHDSSWRPHHNNSANTTSAGGSVEGNSSTEDGEKYVDDRGWDGVSTQNLVGQTTVGGQIAPDLDGMMNHIWFAFSVLSIRTEGIFKLRFSLCNLTQISESR</sequence>
<gene>
    <name evidence="7" type="ORF">BGW38_001627</name>
</gene>
<dbReference type="PROSITE" id="PS51821">
    <property type="entry name" value="VELVET"/>
    <property type="match status" value="1"/>
</dbReference>
<dbReference type="Proteomes" id="UP000780801">
    <property type="component" value="Unassembled WGS sequence"/>
</dbReference>
<feature type="region of interest" description="Disordered" evidence="5">
    <location>
        <begin position="35"/>
        <end position="183"/>
    </location>
</feature>
<comment type="caution">
    <text evidence="7">The sequence shown here is derived from an EMBL/GenBank/DDBJ whole genome shotgun (WGS) entry which is preliminary data.</text>
</comment>
<evidence type="ECO:0000313" key="7">
    <source>
        <dbReference type="EMBL" id="KAF9581380.1"/>
    </source>
</evidence>
<dbReference type="PANTHER" id="PTHR33572">
    <property type="entry name" value="SPORE DEVELOPMENT REGULATOR VOSA"/>
    <property type="match status" value="1"/>
</dbReference>
<keyword evidence="2" id="KW-0805">Transcription regulation</keyword>
<comment type="subcellular location">
    <subcellularLocation>
        <location evidence="1">Nucleus</location>
    </subcellularLocation>
</comment>
<evidence type="ECO:0000256" key="3">
    <source>
        <dbReference type="ARBA" id="ARBA00023163"/>
    </source>
</evidence>
<organism evidence="7 8">
    <name type="scientific">Lunasporangiospora selenospora</name>
    <dbReference type="NCBI Taxonomy" id="979761"/>
    <lineage>
        <taxon>Eukaryota</taxon>
        <taxon>Fungi</taxon>
        <taxon>Fungi incertae sedis</taxon>
        <taxon>Mucoromycota</taxon>
        <taxon>Mortierellomycotina</taxon>
        <taxon>Mortierellomycetes</taxon>
        <taxon>Mortierellales</taxon>
        <taxon>Mortierellaceae</taxon>
        <taxon>Lunasporangiospora</taxon>
    </lineage>
</organism>
<dbReference type="InterPro" id="IPR038491">
    <property type="entry name" value="Velvet_dom_sf"/>
</dbReference>
<dbReference type="AlphaFoldDB" id="A0A9P6KE45"/>
<feature type="compositionally biased region" description="Polar residues" evidence="5">
    <location>
        <begin position="35"/>
        <end position="46"/>
    </location>
</feature>
<protein>
    <recommendedName>
        <fullName evidence="6">Velvet domain-containing protein</fullName>
    </recommendedName>
</protein>
<dbReference type="OrthoDB" id="2438504at2759"/>
<dbReference type="GO" id="GO:0005634">
    <property type="term" value="C:nucleus"/>
    <property type="evidence" value="ECO:0007669"/>
    <property type="project" value="UniProtKB-SubCell"/>
</dbReference>
<keyword evidence="4" id="KW-0539">Nucleus</keyword>
<dbReference type="Gene3D" id="2.60.40.3960">
    <property type="entry name" value="Velvet domain"/>
    <property type="match status" value="1"/>
</dbReference>
<feature type="compositionally biased region" description="Polar residues" evidence="5">
    <location>
        <begin position="151"/>
        <end position="169"/>
    </location>
</feature>
<feature type="domain" description="Velvet" evidence="6">
    <location>
        <begin position="1"/>
        <end position="241"/>
    </location>
</feature>
<feature type="compositionally biased region" description="Polar residues" evidence="5">
    <location>
        <begin position="110"/>
        <end position="142"/>
    </location>
</feature>
<evidence type="ECO:0000256" key="2">
    <source>
        <dbReference type="ARBA" id="ARBA00023015"/>
    </source>
</evidence>
<reference evidence="7" key="1">
    <citation type="journal article" date="2020" name="Fungal Divers.">
        <title>Resolving the Mortierellaceae phylogeny through synthesis of multi-gene phylogenetics and phylogenomics.</title>
        <authorList>
            <person name="Vandepol N."/>
            <person name="Liber J."/>
            <person name="Desiro A."/>
            <person name="Na H."/>
            <person name="Kennedy M."/>
            <person name="Barry K."/>
            <person name="Grigoriev I.V."/>
            <person name="Miller A.N."/>
            <person name="O'Donnell K."/>
            <person name="Stajich J.E."/>
            <person name="Bonito G."/>
        </authorList>
    </citation>
    <scope>NUCLEOTIDE SEQUENCE</scope>
    <source>
        <strain evidence="7">KOD1015</strain>
    </source>
</reference>
<keyword evidence="3" id="KW-0804">Transcription</keyword>